<gene>
    <name evidence="1" type="ORF">GCM10007167_26190</name>
</gene>
<accession>A0A919DHM2</accession>
<keyword evidence="2" id="KW-1185">Reference proteome</keyword>
<dbReference type="AlphaFoldDB" id="A0A919DHM2"/>
<evidence type="ECO:0000313" key="1">
    <source>
        <dbReference type="EMBL" id="GHE43123.1"/>
    </source>
</evidence>
<evidence type="ECO:0008006" key="3">
    <source>
        <dbReference type="Google" id="ProtNLM"/>
    </source>
</evidence>
<name>A0A919DHM2_9GAMM</name>
<dbReference type="Proteomes" id="UP000636453">
    <property type="component" value="Unassembled WGS sequence"/>
</dbReference>
<proteinExistence type="predicted"/>
<dbReference type="EMBL" id="BNCF01000019">
    <property type="protein sequence ID" value="GHE43123.1"/>
    <property type="molecule type" value="Genomic_DNA"/>
</dbReference>
<sequence>MSIFRLLIVLGLLVLGGCASGPGGRLQKAGTVAVFDMSLHTSLDWARIKGHRSELWTIDGTPLNRLLIYSKVRPGEHVFQLARERRSRPDGPWYRAGMRLDELQALVVDGLTDQGWVGVDAGNLRPHRFGDVEGLRFDLDLANPDGLIYRGTAAVAEREGRLTVLVWLAPREYYHARDVAAVDAMLDSLRFTGR</sequence>
<dbReference type="RefSeq" id="WP_146472948.1">
    <property type="nucleotide sequence ID" value="NZ_BNCF01000019.1"/>
</dbReference>
<reference evidence="1" key="1">
    <citation type="journal article" date="2014" name="Int. J. Syst. Evol. Microbiol.">
        <title>Complete genome sequence of Corynebacterium casei LMG S-19264T (=DSM 44701T), isolated from a smear-ripened cheese.</title>
        <authorList>
            <consortium name="US DOE Joint Genome Institute (JGI-PGF)"/>
            <person name="Walter F."/>
            <person name="Albersmeier A."/>
            <person name="Kalinowski J."/>
            <person name="Ruckert C."/>
        </authorList>
    </citation>
    <scope>NUCLEOTIDE SEQUENCE</scope>
    <source>
        <strain evidence="1">KCTC 32020</strain>
    </source>
</reference>
<protein>
    <recommendedName>
        <fullName evidence="3">Lipoprotein</fullName>
    </recommendedName>
</protein>
<dbReference type="OrthoDB" id="6023180at2"/>
<dbReference type="PROSITE" id="PS51257">
    <property type="entry name" value="PROKAR_LIPOPROTEIN"/>
    <property type="match status" value="1"/>
</dbReference>
<reference evidence="1" key="2">
    <citation type="submission" date="2020-09" db="EMBL/GenBank/DDBJ databases">
        <authorList>
            <person name="Sun Q."/>
            <person name="Kim S."/>
        </authorList>
    </citation>
    <scope>NUCLEOTIDE SEQUENCE</scope>
    <source>
        <strain evidence="1">KCTC 32020</strain>
    </source>
</reference>
<organism evidence="1 2">
    <name type="scientific">Vulcaniibacterium thermophilum</name>
    <dbReference type="NCBI Taxonomy" id="1169913"/>
    <lineage>
        <taxon>Bacteria</taxon>
        <taxon>Pseudomonadati</taxon>
        <taxon>Pseudomonadota</taxon>
        <taxon>Gammaproteobacteria</taxon>
        <taxon>Lysobacterales</taxon>
        <taxon>Lysobacteraceae</taxon>
        <taxon>Vulcaniibacterium</taxon>
    </lineage>
</organism>
<evidence type="ECO:0000313" key="2">
    <source>
        <dbReference type="Proteomes" id="UP000636453"/>
    </source>
</evidence>
<comment type="caution">
    <text evidence="1">The sequence shown here is derived from an EMBL/GenBank/DDBJ whole genome shotgun (WGS) entry which is preliminary data.</text>
</comment>